<dbReference type="CDD" id="cd06267">
    <property type="entry name" value="PBP1_LacI_sugar_binding-like"/>
    <property type="match status" value="1"/>
</dbReference>
<keyword evidence="1" id="KW-0805">Transcription regulation</keyword>
<keyword evidence="3" id="KW-0804">Transcription</keyword>
<evidence type="ECO:0000256" key="3">
    <source>
        <dbReference type="ARBA" id="ARBA00023163"/>
    </source>
</evidence>
<dbReference type="EMBL" id="CP113089">
    <property type="protein sequence ID" value="WAB82006.1"/>
    <property type="molecule type" value="Genomic_DNA"/>
</dbReference>
<keyword evidence="6" id="KW-1185">Reference proteome</keyword>
<dbReference type="Gene3D" id="1.10.260.40">
    <property type="entry name" value="lambda repressor-like DNA-binding domains"/>
    <property type="match status" value="1"/>
</dbReference>
<dbReference type="SUPFAM" id="SSF53822">
    <property type="entry name" value="Periplasmic binding protein-like I"/>
    <property type="match status" value="1"/>
</dbReference>
<dbReference type="SMART" id="SM00354">
    <property type="entry name" value="HTH_LACI"/>
    <property type="match status" value="1"/>
</dbReference>
<dbReference type="Gene3D" id="3.40.50.2300">
    <property type="match status" value="2"/>
</dbReference>
<dbReference type="SUPFAM" id="SSF47413">
    <property type="entry name" value="lambda repressor-like DNA-binding domains"/>
    <property type="match status" value="1"/>
</dbReference>
<dbReference type="PRINTS" id="PR00036">
    <property type="entry name" value="HTHLACI"/>
</dbReference>
<dbReference type="Pfam" id="PF00356">
    <property type="entry name" value="LacI"/>
    <property type="match status" value="1"/>
</dbReference>
<proteinExistence type="predicted"/>
<gene>
    <name evidence="5" type="ORF">OVN18_03045</name>
</gene>
<dbReference type="InterPro" id="IPR000843">
    <property type="entry name" value="HTH_LacI"/>
</dbReference>
<evidence type="ECO:0000256" key="1">
    <source>
        <dbReference type="ARBA" id="ARBA00023015"/>
    </source>
</evidence>
<dbReference type="InterPro" id="IPR046335">
    <property type="entry name" value="LacI/GalR-like_sensor"/>
</dbReference>
<dbReference type="Proteomes" id="UP001164706">
    <property type="component" value="Chromosome"/>
</dbReference>
<evidence type="ECO:0000259" key="4">
    <source>
        <dbReference type="PROSITE" id="PS50932"/>
    </source>
</evidence>
<organism evidence="5 6">
    <name type="scientific">Microcella daejeonensis</name>
    <dbReference type="NCBI Taxonomy" id="2994971"/>
    <lineage>
        <taxon>Bacteria</taxon>
        <taxon>Bacillati</taxon>
        <taxon>Actinomycetota</taxon>
        <taxon>Actinomycetes</taxon>
        <taxon>Micrococcales</taxon>
        <taxon>Microbacteriaceae</taxon>
        <taxon>Microcella</taxon>
    </lineage>
</organism>
<dbReference type="RefSeq" id="WP_267781831.1">
    <property type="nucleotide sequence ID" value="NZ_CP113089.1"/>
</dbReference>
<keyword evidence="2 5" id="KW-0238">DNA-binding</keyword>
<evidence type="ECO:0000313" key="5">
    <source>
        <dbReference type="EMBL" id="WAB82006.1"/>
    </source>
</evidence>
<dbReference type="GO" id="GO:0003700">
    <property type="term" value="F:DNA-binding transcription factor activity"/>
    <property type="evidence" value="ECO:0007669"/>
    <property type="project" value="TreeGrafter"/>
</dbReference>
<sequence>MAQRAHSSPTLHDVAREAGVSLATASRSLNGSTRKVNEEYRARVLAAAERLGYVANLSAQTIAKGTSSTLALLVSDIADPYFAAIAAGVLSGAEQAGLITTMGITQRSAERELDLVKTLRGQRPRVLILTGSRYVDAALDEALTRELQAFESTGGRVVMVSQRSLPFDTVQTDDYGGARDLAESLVDQGYRSFAALTGVSSLMTARDRLAGFRDGLAAHGLSLPDERVVETEFTRQGGYDGAGQLLSRGLGDAELLFAVNDVMAVGAMSRLREESVDVPGSLAVAGFDDISTARDVTPALTTVRLPLERVGAAAIELALAGQRGDEPTLVTLGGEVVLRTSTPARG</sequence>
<evidence type="ECO:0000256" key="2">
    <source>
        <dbReference type="ARBA" id="ARBA00023125"/>
    </source>
</evidence>
<dbReference type="PANTHER" id="PTHR30146:SF153">
    <property type="entry name" value="LACTOSE OPERON REPRESSOR"/>
    <property type="match status" value="1"/>
</dbReference>
<reference evidence="5" key="1">
    <citation type="submission" date="2022-11" db="EMBL/GenBank/DDBJ databases">
        <title>Description of Microcella daejonensis nov. sp, isolated from riverside soil.</title>
        <authorList>
            <person name="Molina K.M."/>
            <person name="Kim S.B."/>
        </authorList>
    </citation>
    <scope>NUCLEOTIDE SEQUENCE</scope>
    <source>
        <strain evidence="5">MMS21-STM12</strain>
    </source>
</reference>
<dbReference type="AlphaFoldDB" id="A0A9E8MNI9"/>
<dbReference type="InterPro" id="IPR028082">
    <property type="entry name" value="Peripla_BP_I"/>
</dbReference>
<dbReference type="InterPro" id="IPR010982">
    <property type="entry name" value="Lambda_DNA-bd_dom_sf"/>
</dbReference>
<dbReference type="Pfam" id="PF13377">
    <property type="entry name" value="Peripla_BP_3"/>
    <property type="match status" value="1"/>
</dbReference>
<accession>A0A9E8MNI9</accession>
<evidence type="ECO:0000313" key="6">
    <source>
        <dbReference type="Proteomes" id="UP001164706"/>
    </source>
</evidence>
<dbReference type="GO" id="GO:0000976">
    <property type="term" value="F:transcription cis-regulatory region binding"/>
    <property type="evidence" value="ECO:0007669"/>
    <property type="project" value="TreeGrafter"/>
</dbReference>
<name>A0A9E8MNI9_9MICO</name>
<dbReference type="PANTHER" id="PTHR30146">
    <property type="entry name" value="LACI-RELATED TRANSCRIPTIONAL REPRESSOR"/>
    <property type="match status" value="1"/>
</dbReference>
<dbReference type="KEGG" id="mdb:OVN18_03045"/>
<feature type="domain" description="HTH lacI-type" evidence="4">
    <location>
        <begin position="9"/>
        <end position="64"/>
    </location>
</feature>
<dbReference type="PROSITE" id="PS50932">
    <property type="entry name" value="HTH_LACI_2"/>
    <property type="match status" value="1"/>
</dbReference>
<protein>
    <submittedName>
        <fullName evidence="5">LacI family DNA-binding transcriptional regulator</fullName>
    </submittedName>
</protein>
<dbReference type="CDD" id="cd01392">
    <property type="entry name" value="HTH_LacI"/>
    <property type="match status" value="1"/>
</dbReference>